<evidence type="ECO:0000256" key="5">
    <source>
        <dbReference type="ARBA" id="ARBA00022946"/>
    </source>
</evidence>
<feature type="transmembrane region" description="Helical" evidence="11">
    <location>
        <begin position="511"/>
        <end position="531"/>
    </location>
</feature>
<dbReference type="NCBIfam" id="TIGR03592">
    <property type="entry name" value="yidC_oxa1_cterm"/>
    <property type="match status" value="1"/>
</dbReference>
<feature type="domain" description="USP" evidence="12">
    <location>
        <begin position="11"/>
        <end position="283"/>
    </location>
</feature>
<evidence type="ECO:0000256" key="1">
    <source>
        <dbReference type="ARBA" id="ARBA00004448"/>
    </source>
</evidence>
<evidence type="ECO:0000256" key="4">
    <source>
        <dbReference type="ARBA" id="ARBA00022792"/>
    </source>
</evidence>
<feature type="transmembrane region" description="Helical" evidence="11">
    <location>
        <begin position="435"/>
        <end position="457"/>
    </location>
</feature>
<organism evidence="13 14">
    <name type="scientific">Megalops atlanticus</name>
    <name type="common">Tarpon</name>
    <name type="synonym">Clupea gigantea</name>
    <dbReference type="NCBI Taxonomy" id="7932"/>
    <lineage>
        <taxon>Eukaryota</taxon>
        <taxon>Metazoa</taxon>
        <taxon>Chordata</taxon>
        <taxon>Craniata</taxon>
        <taxon>Vertebrata</taxon>
        <taxon>Euteleostomi</taxon>
        <taxon>Actinopterygii</taxon>
        <taxon>Neopterygii</taxon>
        <taxon>Teleostei</taxon>
        <taxon>Elopiformes</taxon>
        <taxon>Megalopidae</taxon>
        <taxon>Megalops</taxon>
    </lineage>
</organism>
<dbReference type="PROSITE" id="PS50235">
    <property type="entry name" value="USP_3"/>
    <property type="match status" value="1"/>
</dbReference>
<dbReference type="AlphaFoldDB" id="A0A9D3T5A0"/>
<keyword evidence="6 11" id="KW-1133">Transmembrane helix</keyword>
<sequence>MRIGNSEIRYGGLSNQGATCYLNTVLQTLFLTKEFREAVERQDNEVGGVALQLKKLFATLKSGHTASTQELTRTLCIPNVFEQQDAAEYFQRILNSVSPELSKLYQGAVRNTTTCQTGCHDTSEEKCPFMVLPLSIDTDHHIYRVEDGLKAFFKPSVLDGDNQMYCDICEEKTDTEMRCEMKEYPKILTLQLKRFAFDYSWMTYVKNDCEVDIPLTLTTEKYKYELYAITNHSGTYTGGHYNALIRSYEDQSWYCFDDIWVRKYNPPTMIRSRNAYLLMYAREDLPDCSPDPSPETPKQSQCLLQQSLLHTIGGVRAYPSGSRVGRHHHGRLLLVSAVSVRNSSSQTSVEMVSTPDPAQDTPTPHFDSGLGIVPDHTSAFSQPITEQVAEAAPTALDVLQGAGPELSLSELGLGSYNPVGLVQNVLEFMHVDVGLPWWAAIVAGTVLARCAVLPVIVKGQREAAKLNNVLPEITKITHRLNEAKRSGNQLEFAKASSDMMLFQKEHDVNPLRGFLVPLVQLPVFISFFIALRNMSSLPVPSMQSGGLWWFTDLTVADPFYILPLAVTGTMFAVLELGAESGVNNPNMQMMKTVLRIMPFIVFPLTINFPTAVFTYWLTSNVFSLGQVALLRHPAVRQRLNIPERVTHPPAASPDTAAPPPEGFIKSFKTAWKNAQLVGQLEERNKRVKDHLDIAARGPVSQTFSHNPLQQKTLPSVTDKPANPESPVAPASRKKSWEETIG</sequence>
<keyword evidence="14" id="KW-1185">Reference proteome</keyword>
<evidence type="ECO:0000259" key="12">
    <source>
        <dbReference type="PROSITE" id="PS50235"/>
    </source>
</evidence>
<dbReference type="InterPro" id="IPR028055">
    <property type="entry name" value="YidC/Oxa/ALB_C"/>
</dbReference>
<evidence type="ECO:0000256" key="9">
    <source>
        <dbReference type="RuleBase" id="RU003945"/>
    </source>
</evidence>
<dbReference type="InterPro" id="IPR028889">
    <property type="entry name" value="USP"/>
</dbReference>
<dbReference type="InterPro" id="IPR001394">
    <property type="entry name" value="Peptidase_C19_UCH"/>
</dbReference>
<dbReference type="PANTHER" id="PTHR12428">
    <property type="entry name" value="OXA1"/>
    <property type="match status" value="1"/>
</dbReference>
<feature type="compositionally biased region" description="Polar residues" evidence="10">
    <location>
        <begin position="699"/>
        <end position="715"/>
    </location>
</feature>
<evidence type="ECO:0000256" key="7">
    <source>
        <dbReference type="ARBA" id="ARBA00023128"/>
    </source>
</evidence>
<evidence type="ECO:0000313" key="13">
    <source>
        <dbReference type="EMBL" id="KAG7462141.1"/>
    </source>
</evidence>
<dbReference type="GO" id="GO:0005743">
    <property type="term" value="C:mitochondrial inner membrane"/>
    <property type="evidence" value="ECO:0007669"/>
    <property type="project" value="UniProtKB-SubCell"/>
</dbReference>
<keyword evidence="4" id="KW-0999">Mitochondrion inner membrane</keyword>
<evidence type="ECO:0000313" key="14">
    <source>
        <dbReference type="Proteomes" id="UP001046870"/>
    </source>
</evidence>
<dbReference type="InterPro" id="IPR001708">
    <property type="entry name" value="YidC/ALB3/OXA1/COX18"/>
</dbReference>
<dbReference type="CDD" id="cd20069">
    <property type="entry name" value="5TM_Oxa1-like"/>
    <property type="match status" value="1"/>
</dbReference>
<dbReference type="GO" id="GO:0016579">
    <property type="term" value="P:protein deubiquitination"/>
    <property type="evidence" value="ECO:0007669"/>
    <property type="project" value="InterPro"/>
</dbReference>
<feature type="transmembrane region" description="Helical" evidence="11">
    <location>
        <begin position="559"/>
        <end position="578"/>
    </location>
</feature>
<dbReference type="PANTHER" id="PTHR12428:SF66">
    <property type="entry name" value="MITOCHONDRIAL INNER MEMBRANE PROTEIN OXA1L"/>
    <property type="match status" value="1"/>
</dbReference>
<dbReference type="InterPro" id="IPR018200">
    <property type="entry name" value="USP_CS"/>
</dbReference>
<dbReference type="SUPFAM" id="SSF54001">
    <property type="entry name" value="Cysteine proteinases"/>
    <property type="match status" value="1"/>
</dbReference>
<evidence type="ECO:0000256" key="2">
    <source>
        <dbReference type="ARBA" id="ARBA00009877"/>
    </source>
</evidence>
<dbReference type="GO" id="GO:0004843">
    <property type="term" value="F:cysteine-type deubiquitinase activity"/>
    <property type="evidence" value="ECO:0007669"/>
    <property type="project" value="InterPro"/>
</dbReference>
<accession>A0A9D3T5A0</accession>
<keyword evidence="7" id="KW-0496">Mitochondrion</keyword>
<keyword evidence="5" id="KW-0809">Transit peptide</keyword>
<dbReference type="OrthoDB" id="2148490at2759"/>
<feature type="transmembrane region" description="Helical" evidence="11">
    <location>
        <begin position="599"/>
        <end position="617"/>
    </location>
</feature>
<feature type="region of interest" description="Disordered" evidence="10">
    <location>
        <begin position="697"/>
        <end position="741"/>
    </location>
</feature>
<evidence type="ECO:0000256" key="10">
    <source>
        <dbReference type="SAM" id="MobiDB-lite"/>
    </source>
</evidence>
<comment type="subcellular location">
    <subcellularLocation>
        <location evidence="9">Membrane</location>
        <topology evidence="9">Multi-pass membrane protein</topology>
    </subcellularLocation>
    <subcellularLocation>
        <location evidence="1">Mitochondrion inner membrane</location>
        <topology evidence="1">Multi-pass membrane protein</topology>
    </subcellularLocation>
</comment>
<reference evidence="13" key="1">
    <citation type="submission" date="2021-01" db="EMBL/GenBank/DDBJ databases">
        <authorList>
            <person name="Zahm M."/>
            <person name="Roques C."/>
            <person name="Cabau C."/>
            <person name="Klopp C."/>
            <person name="Donnadieu C."/>
            <person name="Jouanno E."/>
            <person name="Lampietro C."/>
            <person name="Louis A."/>
            <person name="Herpin A."/>
            <person name="Echchiki A."/>
            <person name="Berthelot C."/>
            <person name="Parey E."/>
            <person name="Roest-Crollius H."/>
            <person name="Braasch I."/>
            <person name="Postlethwait J."/>
            <person name="Bobe J."/>
            <person name="Montfort J."/>
            <person name="Bouchez O."/>
            <person name="Begum T."/>
            <person name="Mejri S."/>
            <person name="Adams A."/>
            <person name="Chen W.-J."/>
            <person name="Guiguen Y."/>
        </authorList>
    </citation>
    <scope>NUCLEOTIDE SEQUENCE</scope>
    <source>
        <strain evidence="13">YG-15Mar2019-1</strain>
        <tissue evidence="13">Brain</tissue>
    </source>
</reference>
<dbReference type="EMBL" id="JAFDVH010000017">
    <property type="protein sequence ID" value="KAG7462141.1"/>
    <property type="molecule type" value="Genomic_DNA"/>
</dbReference>
<dbReference type="Proteomes" id="UP001046870">
    <property type="component" value="Chromosome 17"/>
</dbReference>
<dbReference type="Pfam" id="PF00443">
    <property type="entry name" value="UCH"/>
    <property type="match status" value="1"/>
</dbReference>
<evidence type="ECO:0000256" key="3">
    <source>
        <dbReference type="ARBA" id="ARBA00022692"/>
    </source>
</evidence>
<comment type="similarity">
    <text evidence="2 9">Belongs to the OXA1/ALB3/YidC family.</text>
</comment>
<keyword evidence="3 9" id="KW-0812">Transmembrane</keyword>
<comment type="caution">
    <text evidence="13">The sequence shown here is derived from an EMBL/GenBank/DDBJ whole genome shotgun (WGS) entry which is preliminary data.</text>
</comment>
<dbReference type="Gene3D" id="3.90.70.10">
    <property type="entry name" value="Cysteine proteinases"/>
    <property type="match status" value="1"/>
</dbReference>
<evidence type="ECO:0000256" key="11">
    <source>
        <dbReference type="SAM" id="Phobius"/>
    </source>
</evidence>
<evidence type="ECO:0000256" key="6">
    <source>
        <dbReference type="ARBA" id="ARBA00022989"/>
    </source>
</evidence>
<evidence type="ECO:0000256" key="8">
    <source>
        <dbReference type="ARBA" id="ARBA00023136"/>
    </source>
</evidence>
<dbReference type="GO" id="GO:0032979">
    <property type="term" value="P:protein insertion into mitochondrial inner membrane from matrix"/>
    <property type="evidence" value="ECO:0007669"/>
    <property type="project" value="TreeGrafter"/>
</dbReference>
<feature type="region of interest" description="Disordered" evidence="10">
    <location>
        <begin position="641"/>
        <end position="663"/>
    </location>
</feature>
<name>A0A9D3T5A0_MEGAT</name>
<protein>
    <recommendedName>
        <fullName evidence="12">USP domain-containing protein</fullName>
    </recommendedName>
</protein>
<gene>
    <name evidence="13" type="ORF">MATL_G00199560</name>
</gene>
<dbReference type="GO" id="GO:0032977">
    <property type="term" value="F:membrane insertase activity"/>
    <property type="evidence" value="ECO:0007669"/>
    <property type="project" value="InterPro"/>
</dbReference>
<dbReference type="InterPro" id="IPR038765">
    <property type="entry name" value="Papain-like_cys_pep_sf"/>
</dbReference>
<keyword evidence="8 11" id="KW-0472">Membrane</keyword>
<proteinExistence type="inferred from homology"/>
<dbReference type="PROSITE" id="PS00973">
    <property type="entry name" value="USP_2"/>
    <property type="match status" value="1"/>
</dbReference>
<dbReference type="Pfam" id="PF02096">
    <property type="entry name" value="60KD_IMP"/>
    <property type="match status" value="1"/>
</dbReference>